<dbReference type="AlphaFoldDB" id="S8CDH6"/>
<gene>
    <name evidence="3" type="ORF">M569_09773</name>
</gene>
<evidence type="ECO:0000313" key="4">
    <source>
        <dbReference type="Proteomes" id="UP000015453"/>
    </source>
</evidence>
<comment type="caution">
    <text evidence="3">The sequence shown here is derived from an EMBL/GenBank/DDBJ whole genome shotgun (WGS) entry which is preliminary data.</text>
</comment>
<dbReference type="PANTHER" id="PTHR36408:SF1">
    <property type="entry name" value="TRANSMEMBRANE PROTEIN"/>
    <property type="match status" value="1"/>
</dbReference>
<dbReference type="EMBL" id="AUSU01004481">
    <property type="protein sequence ID" value="EPS65009.1"/>
    <property type="molecule type" value="Genomic_DNA"/>
</dbReference>
<keyword evidence="4" id="KW-1185">Reference proteome</keyword>
<feature type="transmembrane region" description="Helical" evidence="2">
    <location>
        <begin position="76"/>
        <end position="93"/>
    </location>
</feature>
<keyword evidence="2" id="KW-0812">Transmembrane</keyword>
<dbReference type="Proteomes" id="UP000015453">
    <property type="component" value="Unassembled WGS sequence"/>
</dbReference>
<evidence type="ECO:0000256" key="1">
    <source>
        <dbReference type="SAM" id="Coils"/>
    </source>
</evidence>
<reference evidence="3 4" key="1">
    <citation type="journal article" date="2013" name="BMC Genomics">
        <title>The miniature genome of a carnivorous plant Genlisea aurea contains a low number of genes and short non-coding sequences.</title>
        <authorList>
            <person name="Leushkin E.V."/>
            <person name="Sutormin R.A."/>
            <person name="Nabieva E.R."/>
            <person name="Penin A.A."/>
            <person name="Kondrashov A.S."/>
            <person name="Logacheva M.D."/>
        </authorList>
    </citation>
    <scope>NUCLEOTIDE SEQUENCE [LARGE SCALE GENOMIC DNA]</scope>
</reference>
<organism evidence="3 4">
    <name type="scientific">Genlisea aurea</name>
    <dbReference type="NCBI Taxonomy" id="192259"/>
    <lineage>
        <taxon>Eukaryota</taxon>
        <taxon>Viridiplantae</taxon>
        <taxon>Streptophyta</taxon>
        <taxon>Embryophyta</taxon>
        <taxon>Tracheophyta</taxon>
        <taxon>Spermatophyta</taxon>
        <taxon>Magnoliopsida</taxon>
        <taxon>eudicotyledons</taxon>
        <taxon>Gunneridae</taxon>
        <taxon>Pentapetalae</taxon>
        <taxon>asterids</taxon>
        <taxon>lamiids</taxon>
        <taxon>Lamiales</taxon>
        <taxon>Lentibulariaceae</taxon>
        <taxon>Genlisea</taxon>
    </lineage>
</organism>
<evidence type="ECO:0000256" key="2">
    <source>
        <dbReference type="SAM" id="Phobius"/>
    </source>
</evidence>
<keyword evidence="2" id="KW-0472">Membrane</keyword>
<keyword evidence="1" id="KW-0175">Coiled coil</keyword>
<dbReference type="PANTHER" id="PTHR36408">
    <property type="entry name" value="TRANSMEMBRANE PROTEIN"/>
    <property type="match status" value="1"/>
</dbReference>
<feature type="coiled-coil region" evidence="1">
    <location>
        <begin position="109"/>
        <end position="136"/>
    </location>
</feature>
<feature type="non-terminal residue" evidence="3">
    <location>
        <position position="214"/>
    </location>
</feature>
<proteinExistence type="predicted"/>
<sequence length="214" mass="24180">RRHRLSLVSIRSAASSEELNHRKAPDDDGRVFDAFLSGIEFLSLSSSAAVFIYLAVKYGWRSGGSLTLGFFERRGLAVQCAVLMCGLAVGVLIRRRQWSRICGAGVRRAPDLLDRVEKLEEELRSYTRIIQALARHLEKLGIRFRVSRKTLRQPIAETAELVQRTTEAVQELATREDILEKELVEIQKILLAMQEQQQKQLELILAIGKAGKLL</sequence>
<evidence type="ECO:0000313" key="3">
    <source>
        <dbReference type="EMBL" id="EPS65009.1"/>
    </source>
</evidence>
<protein>
    <submittedName>
        <fullName evidence="3">Uncharacterized protein</fullName>
    </submittedName>
</protein>
<dbReference type="OrthoDB" id="2020732at2759"/>
<feature type="transmembrane region" description="Helical" evidence="2">
    <location>
        <begin position="31"/>
        <end position="56"/>
    </location>
</feature>
<accession>S8CDH6</accession>
<name>S8CDH6_9LAMI</name>
<feature type="non-terminal residue" evidence="3">
    <location>
        <position position="1"/>
    </location>
</feature>
<dbReference type="GO" id="GO:0009941">
    <property type="term" value="C:chloroplast envelope"/>
    <property type="evidence" value="ECO:0007669"/>
    <property type="project" value="TreeGrafter"/>
</dbReference>
<keyword evidence="2" id="KW-1133">Transmembrane helix</keyword>
<feature type="coiled-coil region" evidence="1">
    <location>
        <begin position="162"/>
        <end position="199"/>
    </location>
</feature>